<accession>A0A2P1P6Z8</accession>
<protein>
    <submittedName>
        <fullName evidence="1">Uncharacterized protein</fullName>
    </submittedName>
</protein>
<reference evidence="1 2" key="1">
    <citation type="submission" date="2018-03" db="EMBL/GenBank/DDBJ databases">
        <title>A gene transfer event suggests a long-term partnership between eustigmatophyte algae and a novel lineage of endosymbiotic bacteria.</title>
        <authorList>
            <person name="Yurchenko T."/>
            <person name="Sevcikova T."/>
            <person name="Pribyl P."/>
            <person name="El Karkouri K."/>
            <person name="Klimes V."/>
            <person name="Amaral R."/>
            <person name="Zbrankova V."/>
            <person name="Kim E."/>
            <person name="Raoult D."/>
            <person name="Santos L.M.A."/>
            <person name="Elias M."/>
        </authorList>
    </citation>
    <scope>NUCLEOTIDE SEQUENCE [LARGE SCALE GENOMIC DNA]</scope>
    <source>
        <strain evidence="1">CCALA 838</strain>
    </source>
</reference>
<keyword evidence="2" id="KW-1185">Reference proteome</keyword>
<dbReference type="EMBL" id="CP027845">
    <property type="protein sequence ID" value="AVP87026.1"/>
    <property type="molecule type" value="Genomic_DNA"/>
</dbReference>
<dbReference type="Gene3D" id="1.25.40.20">
    <property type="entry name" value="Ankyrin repeat-containing domain"/>
    <property type="match status" value="1"/>
</dbReference>
<dbReference type="AlphaFoldDB" id="A0A2P1P6Z8"/>
<sequence>MKDSCYKVNKINTEDFWYEVNEIVCSGKFEEFRQFVESKNKILQSTNKVRSTQVKDEINIFKLANRDKDTLLHLVARHTEGRLDDIKFNYIPFIKYLLEKEVDINARNKVGKTPLDLSTQFGCSRETIFLLKHGAKSDHMSTKQLSDLLFGVRDFRFSEDDQEECKDDSHNEVKLICGVLDAYNKCKRASPKKFASSLNEIRQNDIQGYINELFYICSKDASLLETVKDYFDPNTILIGMIAKDNNILDIAED</sequence>
<evidence type="ECO:0000313" key="2">
    <source>
        <dbReference type="Proteomes" id="UP000241762"/>
    </source>
</evidence>
<dbReference type="RefSeq" id="WP_106873905.1">
    <property type="nucleotide sequence ID" value="NZ_CP027845.1"/>
</dbReference>
<name>A0A2P1P6Z8_9RICK</name>
<organism evidence="1 2">
    <name type="scientific">Candidatus Phycorickettsia trachydisci</name>
    <dbReference type="NCBI Taxonomy" id="2115978"/>
    <lineage>
        <taxon>Bacteria</taxon>
        <taxon>Pseudomonadati</taxon>
        <taxon>Pseudomonadota</taxon>
        <taxon>Alphaproteobacteria</taxon>
        <taxon>Rickettsiales</taxon>
        <taxon>Rickettsiaceae</taxon>
        <taxon>Candidatus Phycorickettsia</taxon>
    </lineage>
</organism>
<evidence type="ECO:0000313" key="1">
    <source>
        <dbReference type="EMBL" id="AVP87026.1"/>
    </source>
</evidence>
<dbReference type="InterPro" id="IPR036770">
    <property type="entry name" value="Ankyrin_rpt-contain_sf"/>
</dbReference>
<dbReference type="KEGG" id="ptc:phytr_630"/>
<dbReference type="SUPFAM" id="SSF48403">
    <property type="entry name" value="Ankyrin repeat"/>
    <property type="match status" value="1"/>
</dbReference>
<gene>
    <name evidence="1" type="ORF">phytr_630</name>
</gene>
<dbReference type="OrthoDB" id="5657095at2"/>
<proteinExistence type="predicted"/>
<dbReference type="Proteomes" id="UP000241762">
    <property type="component" value="Chromosome"/>
</dbReference>